<evidence type="ECO:0000259" key="5">
    <source>
        <dbReference type="PROSITE" id="PS51898"/>
    </source>
</evidence>
<dbReference type="EMBL" id="BAABHK010000037">
    <property type="protein sequence ID" value="GAA4640770.1"/>
    <property type="molecule type" value="Genomic_DNA"/>
</dbReference>
<accession>A0ABP8UV44</accession>
<keyword evidence="8" id="KW-1185">Reference proteome</keyword>
<dbReference type="PANTHER" id="PTHR30349:SF91">
    <property type="entry name" value="INTA PROTEIN"/>
    <property type="match status" value="1"/>
</dbReference>
<dbReference type="InterPro" id="IPR044068">
    <property type="entry name" value="CB"/>
</dbReference>
<dbReference type="InterPro" id="IPR013762">
    <property type="entry name" value="Integrase-like_cat_sf"/>
</dbReference>
<evidence type="ECO:0000313" key="8">
    <source>
        <dbReference type="Proteomes" id="UP001501442"/>
    </source>
</evidence>
<dbReference type="CDD" id="cd01189">
    <property type="entry name" value="INT_ICEBs1_C_like"/>
    <property type="match status" value="1"/>
</dbReference>
<keyword evidence="2" id="KW-0233">DNA recombination</keyword>
<dbReference type="Proteomes" id="UP001501442">
    <property type="component" value="Unassembled WGS sequence"/>
</dbReference>
<dbReference type="InterPro" id="IPR002104">
    <property type="entry name" value="Integrase_catalytic"/>
</dbReference>
<evidence type="ECO:0000313" key="7">
    <source>
        <dbReference type="EMBL" id="GAA4640770.1"/>
    </source>
</evidence>
<name>A0ABP8UV44_9ACTN</name>
<dbReference type="Pfam" id="PF00589">
    <property type="entry name" value="Phage_integrase"/>
    <property type="match status" value="1"/>
</dbReference>
<dbReference type="InterPro" id="IPR050090">
    <property type="entry name" value="Tyrosine_recombinase_XerCD"/>
</dbReference>
<organism evidence="7 8">
    <name type="scientific">Actinoallomurus vinaceus</name>
    <dbReference type="NCBI Taxonomy" id="1080074"/>
    <lineage>
        <taxon>Bacteria</taxon>
        <taxon>Bacillati</taxon>
        <taxon>Actinomycetota</taxon>
        <taxon>Actinomycetes</taxon>
        <taxon>Streptosporangiales</taxon>
        <taxon>Thermomonosporaceae</taxon>
        <taxon>Actinoallomurus</taxon>
    </lineage>
</organism>
<dbReference type="RefSeq" id="WP_345444646.1">
    <property type="nucleotide sequence ID" value="NZ_BAABHK010000037.1"/>
</dbReference>
<evidence type="ECO:0000256" key="4">
    <source>
        <dbReference type="SAM" id="MobiDB-lite"/>
    </source>
</evidence>
<dbReference type="PANTHER" id="PTHR30349">
    <property type="entry name" value="PHAGE INTEGRASE-RELATED"/>
    <property type="match status" value="1"/>
</dbReference>
<dbReference type="Gene3D" id="1.10.150.130">
    <property type="match status" value="1"/>
</dbReference>
<keyword evidence="1 3" id="KW-0238">DNA-binding</keyword>
<dbReference type="PROSITE" id="PS51900">
    <property type="entry name" value="CB"/>
    <property type="match status" value="1"/>
</dbReference>
<feature type="domain" description="Tyr recombinase" evidence="5">
    <location>
        <begin position="212"/>
        <end position="407"/>
    </location>
</feature>
<dbReference type="InterPro" id="IPR010998">
    <property type="entry name" value="Integrase_recombinase_N"/>
</dbReference>
<dbReference type="PROSITE" id="PS51898">
    <property type="entry name" value="TYR_RECOMBINASE"/>
    <property type="match status" value="1"/>
</dbReference>
<evidence type="ECO:0000259" key="6">
    <source>
        <dbReference type="PROSITE" id="PS51900"/>
    </source>
</evidence>
<dbReference type="Gene3D" id="1.10.443.10">
    <property type="entry name" value="Intergrase catalytic core"/>
    <property type="match status" value="1"/>
</dbReference>
<dbReference type="SUPFAM" id="SSF56349">
    <property type="entry name" value="DNA breaking-rejoining enzymes"/>
    <property type="match status" value="1"/>
</dbReference>
<reference evidence="8" key="1">
    <citation type="journal article" date="2019" name="Int. J. Syst. Evol. Microbiol.">
        <title>The Global Catalogue of Microorganisms (GCM) 10K type strain sequencing project: providing services to taxonomists for standard genome sequencing and annotation.</title>
        <authorList>
            <consortium name="The Broad Institute Genomics Platform"/>
            <consortium name="The Broad Institute Genome Sequencing Center for Infectious Disease"/>
            <person name="Wu L."/>
            <person name="Ma J."/>
        </authorList>
    </citation>
    <scope>NUCLEOTIDE SEQUENCE [LARGE SCALE GENOMIC DNA]</scope>
    <source>
        <strain evidence="8">JCM 17939</strain>
    </source>
</reference>
<feature type="region of interest" description="Disordered" evidence="4">
    <location>
        <begin position="420"/>
        <end position="450"/>
    </location>
</feature>
<evidence type="ECO:0000256" key="2">
    <source>
        <dbReference type="ARBA" id="ARBA00023172"/>
    </source>
</evidence>
<sequence>MSAKGSVYKRCGCRIQGRGRRFGNACPELARRGHGSWYYAVDIGPYPGSRRRRVRRGGFASRNAAEDALRQLQKPDPTDAGKPLTTGQWLRIWLAGRISLCPSTLRGYASHVDDYLQPHLGSIPLRALDTRHLQQMFIHILGGQTASGRPVTAATLKRIHATLRTALNAAVRERLIGDNPARYVELPPAPRPHAVVWTDDQIRRWRWTGEHPVVAIWTAAQTAQFLHYITDHRLYAAYHLIALRGLRRGEAAGLRWCDLDLQAGIAVINSQSQNVSGRIVQAPPKTKASRRTIALDHTTVTALRRHRHRQQTELAALGTEDSGYVFTNIGGRPISPDRLSINFGKLIAASGLPPIRLHDLRHGAASLALQAGADLKVVQDQLGHSSIVLTADTYVTVLPEVARKNAENVARLVLDAARCASGARRPRRRSTRPTTTVKSAGPPHQHPYRR</sequence>
<gene>
    <name evidence="7" type="ORF">GCM10023196_107540</name>
</gene>
<evidence type="ECO:0000256" key="1">
    <source>
        <dbReference type="ARBA" id="ARBA00023125"/>
    </source>
</evidence>
<feature type="domain" description="Core-binding (CB)" evidence="6">
    <location>
        <begin position="84"/>
        <end position="171"/>
    </location>
</feature>
<protein>
    <submittedName>
        <fullName evidence="7">Tyrosine-type recombinase/integrase</fullName>
    </submittedName>
</protein>
<evidence type="ECO:0000256" key="3">
    <source>
        <dbReference type="PROSITE-ProRule" id="PRU01248"/>
    </source>
</evidence>
<comment type="caution">
    <text evidence="7">The sequence shown here is derived from an EMBL/GenBank/DDBJ whole genome shotgun (WGS) entry which is preliminary data.</text>
</comment>
<proteinExistence type="predicted"/>
<dbReference type="InterPro" id="IPR011010">
    <property type="entry name" value="DNA_brk_join_enz"/>
</dbReference>